<dbReference type="GO" id="GO:0004623">
    <property type="term" value="F:phospholipase A2 activity"/>
    <property type="evidence" value="ECO:0007669"/>
    <property type="project" value="InterPro"/>
</dbReference>
<gene>
    <name evidence="1" type="ORF">E1B03_16300</name>
</gene>
<proteinExistence type="predicted"/>
<dbReference type="Proteomes" id="UP000293850">
    <property type="component" value="Chromosome"/>
</dbReference>
<evidence type="ECO:0000313" key="2">
    <source>
        <dbReference type="Proteomes" id="UP000293850"/>
    </source>
</evidence>
<keyword evidence="2" id="KW-1185">Reference proteome</keyword>
<organism evidence="1 2">
    <name type="scientific">Citrobacter arsenatis</name>
    <dbReference type="NCBI Taxonomy" id="2546350"/>
    <lineage>
        <taxon>Bacteria</taxon>
        <taxon>Pseudomonadati</taxon>
        <taxon>Pseudomonadota</taxon>
        <taxon>Gammaproteobacteria</taxon>
        <taxon>Enterobacterales</taxon>
        <taxon>Enterobacteriaceae</taxon>
        <taxon>Citrobacter</taxon>
    </lineage>
</organism>
<dbReference type="EMBL" id="CP037864">
    <property type="protein sequence ID" value="QBM23905.1"/>
    <property type="molecule type" value="Genomic_DNA"/>
</dbReference>
<dbReference type="GO" id="GO:0050482">
    <property type="term" value="P:arachidonate secretion"/>
    <property type="evidence" value="ECO:0007669"/>
    <property type="project" value="InterPro"/>
</dbReference>
<reference evidence="1 2" key="1">
    <citation type="submission" date="2019-03" db="EMBL/GenBank/DDBJ databases">
        <title>Complete genome sequence of an arsenate-respiring bacteria, Citrobacter sp. LY-1.</title>
        <authorList>
            <person name="Wang H."/>
            <person name="Liu Y."/>
            <person name="Li Q."/>
            <person name="Huang J."/>
        </authorList>
    </citation>
    <scope>NUCLEOTIDE SEQUENCE [LARGE SCALE GENOMIC DNA]</scope>
    <source>
        <strain evidence="1 2">LY-1</strain>
    </source>
</reference>
<evidence type="ECO:0000313" key="1">
    <source>
        <dbReference type="EMBL" id="QBM23905.1"/>
    </source>
</evidence>
<dbReference type="Gene3D" id="1.20.90.10">
    <property type="entry name" value="Phospholipase A2 domain"/>
    <property type="match status" value="1"/>
</dbReference>
<dbReference type="SUPFAM" id="SSF48619">
    <property type="entry name" value="Phospholipase A2, PLA2"/>
    <property type="match status" value="1"/>
</dbReference>
<dbReference type="GO" id="GO:0006644">
    <property type="term" value="P:phospholipid metabolic process"/>
    <property type="evidence" value="ECO:0007669"/>
    <property type="project" value="InterPro"/>
</dbReference>
<protein>
    <submittedName>
        <fullName evidence="1">Uncharacterized protein</fullName>
    </submittedName>
</protein>
<name>A0A4P6WQ06_9ENTR</name>
<dbReference type="RefSeq" id="WP_133086576.1">
    <property type="nucleotide sequence ID" value="NZ_CP037864.1"/>
</dbReference>
<dbReference type="AlphaFoldDB" id="A0A4P6WQ06"/>
<dbReference type="KEGG" id="cars:E1B03_16300"/>
<dbReference type="PROSITE" id="PS51257">
    <property type="entry name" value="PROKAR_LIPOPROTEIN"/>
    <property type="match status" value="1"/>
</dbReference>
<sequence length="729" mass="80211">MAAKLSGSAKCHKPCVTVLLIGAVIALLVMGAGCHAIIGGTAEAVYPDLAQPEETEAPITFTSYPSSTATEAILGGQAAGLNCSIPPLANRISFKHSVDGSDISLRFRQACVIHDFCYRHGYATYGYTQADCDTQLQQSAFRLCRQFQERKGNTLTDVRTMYSSCEQEAKTVLLGVSLKGAGSFHDRTRSTYFEYDPMPARANDYVVGRATPENRVSDPNADYGVRTFYFKRNLVSMRTLGKSSQKTPAYTPVPEARLATPPMLTGMTDSVSETPTSPGSLVSLARDGANDTSVKLIRFGWLSSSSPLKLALTLCPGDNIPDADDPKAKIYACRSDTDASVKKFAVVEGKPVIVSLTHRGTAGSPNISTVKIVQQELLKPEGRKDDIMTDYPLNGPMVTIRNQYRFLSHDMLMEKDASGEASWAWVFARGAPLNRNGTFGDDDSGKNYTDYVTVARQQLGNNHANNVQRFTLNVKETDEPLSLVRTDNAGHSVLVGMAWSDSDLNRVESEKPAKQPPLLKIWRINAAAPQPEARALPVQAEPDTTMLTPLIVRLSSQSDPLIVIPQVQNNRWQHVENQEQANDDVLKIHFTVATIKTDKSLYFDPPTRLHCALSLNRQLQSPDAKTLRNRTYSILNGVTETNVSPETISAIKSDLAQRWRMSQVIASEREVVTDQQKGTTTHMLALTMVFHGFPAMSFQVLFNSIGGKLQYYSPGNEPRFISYCYQDKT</sequence>
<accession>A0A4P6WQ06</accession>
<dbReference type="InterPro" id="IPR036444">
    <property type="entry name" value="PLipase_A2_dom_sf"/>
</dbReference>